<feature type="compositionally biased region" description="Acidic residues" evidence="2">
    <location>
        <begin position="60"/>
        <end position="74"/>
    </location>
</feature>
<accession>A0A176QFV9</accession>
<dbReference type="Gene3D" id="2.60.40.1240">
    <property type="match status" value="1"/>
</dbReference>
<dbReference type="InterPro" id="IPR029050">
    <property type="entry name" value="Immunoprotect_excell_Ig-like"/>
</dbReference>
<dbReference type="STRING" id="262209.AWH69_02575"/>
<dbReference type="EMBL" id="LQZG01000001">
    <property type="protein sequence ID" value="OAB88695.1"/>
    <property type="molecule type" value="Genomic_DNA"/>
</dbReference>
<evidence type="ECO:0008006" key="5">
    <source>
        <dbReference type="Google" id="ProtNLM"/>
    </source>
</evidence>
<reference evidence="3 4" key="1">
    <citation type="submission" date="2016-01" db="EMBL/GenBank/DDBJ databases">
        <title>Janibacter melonis strain CD11_4 genome sequencing and assembly.</title>
        <authorList>
            <person name="Nair G.R."/>
            <person name="Kaur G."/>
            <person name="Chander A.M."/>
            <person name="Mayilraj S."/>
        </authorList>
    </citation>
    <scope>NUCLEOTIDE SEQUENCE [LARGE SCALE GENOMIC DNA]</scope>
    <source>
        <strain evidence="3 4">CD11-4</strain>
    </source>
</reference>
<dbReference type="AlphaFoldDB" id="A0A176QFV9"/>
<name>A0A176QFV9_9MICO</name>
<evidence type="ECO:0000313" key="3">
    <source>
        <dbReference type="EMBL" id="OAB88695.1"/>
    </source>
</evidence>
<keyword evidence="4" id="KW-1185">Reference proteome</keyword>
<proteinExistence type="predicted"/>
<evidence type="ECO:0000313" key="4">
    <source>
        <dbReference type="Proteomes" id="UP000076976"/>
    </source>
</evidence>
<evidence type="ECO:0000256" key="1">
    <source>
        <dbReference type="ARBA" id="ARBA00022729"/>
    </source>
</evidence>
<protein>
    <recommendedName>
        <fullName evidence="5">DUF4352 domain-containing protein</fullName>
    </recommendedName>
</protein>
<organism evidence="3 4">
    <name type="scientific">Janibacter melonis</name>
    <dbReference type="NCBI Taxonomy" id="262209"/>
    <lineage>
        <taxon>Bacteria</taxon>
        <taxon>Bacillati</taxon>
        <taxon>Actinomycetota</taxon>
        <taxon>Actinomycetes</taxon>
        <taxon>Micrococcales</taxon>
        <taxon>Intrasporangiaceae</taxon>
        <taxon>Janibacter</taxon>
    </lineage>
</organism>
<dbReference type="Proteomes" id="UP000076976">
    <property type="component" value="Unassembled WGS sequence"/>
</dbReference>
<keyword evidence="1" id="KW-0732">Signal</keyword>
<feature type="region of interest" description="Disordered" evidence="2">
    <location>
        <begin position="15"/>
        <end position="78"/>
    </location>
</feature>
<gene>
    <name evidence="3" type="ORF">AWH69_02575</name>
</gene>
<sequence length="203" mass="21032">MTATAAVALLLTACSGEESAETDAASTASASETSSATEASASESSSSETSASETSAPAGEMEEVEVGESVEDPELGNTVEVTKIVRDFASEDFANIAEDGGEIVLVEIDAKAGDEFSGGVNGPFKLRADGTDSSSTSIVDDELEAAGMTPFDGPSRGEEATGWLAFQVNTRADSYEFVYTRLAAKVIGSDKTFPKEEWTIELP</sequence>
<comment type="caution">
    <text evidence="3">The sequence shown here is derived from an EMBL/GenBank/DDBJ whole genome shotgun (WGS) entry which is preliminary data.</text>
</comment>
<evidence type="ECO:0000256" key="2">
    <source>
        <dbReference type="SAM" id="MobiDB-lite"/>
    </source>
</evidence>
<feature type="compositionally biased region" description="Low complexity" evidence="2">
    <location>
        <begin position="22"/>
        <end position="56"/>
    </location>
</feature>